<organism evidence="1 2">
    <name type="scientific">Smallanthus sonchifolius</name>
    <dbReference type="NCBI Taxonomy" id="185202"/>
    <lineage>
        <taxon>Eukaryota</taxon>
        <taxon>Viridiplantae</taxon>
        <taxon>Streptophyta</taxon>
        <taxon>Embryophyta</taxon>
        <taxon>Tracheophyta</taxon>
        <taxon>Spermatophyta</taxon>
        <taxon>Magnoliopsida</taxon>
        <taxon>eudicotyledons</taxon>
        <taxon>Gunneridae</taxon>
        <taxon>Pentapetalae</taxon>
        <taxon>asterids</taxon>
        <taxon>campanulids</taxon>
        <taxon>Asterales</taxon>
        <taxon>Asteraceae</taxon>
        <taxon>Asteroideae</taxon>
        <taxon>Heliantheae alliance</taxon>
        <taxon>Millerieae</taxon>
        <taxon>Smallanthus</taxon>
    </lineage>
</organism>
<gene>
    <name evidence="1" type="ORF">L1987_26611</name>
</gene>
<reference evidence="2" key="1">
    <citation type="journal article" date="2022" name="Mol. Ecol. Resour.">
        <title>The genomes of chicory, endive, great burdock and yacon provide insights into Asteraceae palaeo-polyploidization history and plant inulin production.</title>
        <authorList>
            <person name="Fan W."/>
            <person name="Wang S."/>
            <person name="Wang H."/>
            <person name="Wang A."/>
            <person name="Jiang F."/>
            <person name="Liu H."/>
            <person name="Zhao H."/>
            <person name="Xu D."/>
            <person name="Zhang Y."/>
        </authorList>
    </citation>
    <scope>NUCLEOTIDE SEQUENCE [LARGE SCALE GENOMIC DNA]</scope>
    <source>
        <strain evidence="2">cv. Yunnan</strain>
    </source>
</reference>
<protein>
    <submittedName>
        <fullName evidence="1">Uncharacterized protein</fullName>
    </submittedName>
</protein>
<reference evidence="1 2" key="2">
    <citation type="journal article" date="2022" name="Mol. Ecol. Resour.">
        <title>The genomes of chicory, endive, great burdock and yacon provide insights into Asteraceae paleo-polyploidization history and plant inulin production.</title>
        <authorList>
            <person name="Fan W."/>
            <person name="Wang S."/>
            <person name="Wang H."/>
            <person name="Wang A."/>
            <person name="Jiang F."/>
            <person name="Liu H."/>
            <person name="Zhao H."/>
            <person name="Xu D."/>
            <person name="Zhang Y."/>
        </authorList>
    </citation>
    <scope>NUCLEOTIDE SEQUENCE [LARGE SCALE GENOMIC DNA]</scope>
    <source>
        <strain evidence="2">cv. Yunnan</strain>
        <tissue evidence="1">Leaves</tissue>
    </source>
</reference>
<evidence type="ECO:0000313" key="2">
    <source>
        <dbReference type="Proteomes" id="UP001056120"/>
    </source>
</evidence>
<keyword evidence="2" id="KW-1185">Reference proteome</keyword>
<dbReference type="EMBL" id="CM042026">
    <property type="protein sequence ID" value="KAI3804799.1"/>
    <property type="molecule type" value="Genomic_DNA"/>
</dbReference>
<accession>A0ACB9IA03</accession>
<sequence length="216" mass="25173">MLLIPILVCSKFTFFELLDSIKECYEGLVMAKFLALLYTYLDISISKNIVPDDIKGRPHKVYLNHHKLLKYWTWQFGVIRPVCSVAMIVLQLLEIYPDWLSWTFTMILNISVSLALYALMLFYHVAKELAPHNPLAKFLCVKGIVFFCFWQGVLLSVLVAMDILKSHHCWLDAAHVQQALQNIRVIVEMIFFSTFQLYAYTADPYKDKVVKEKKKD</sequence>
<comment type="caution">
    <text evidence="1">The sequence shown here is derived from an EMBL/GenBank/DDBJ whole genome shotgun (WGS) entry which is preliminary data.</text>
</comment>
<evidence type="ECO:0000313" key="1">
    <source>
        <dbReference type="EMBL" id="KAI3804799.1"/>
    </source>
</evidence>
<name>A0ACB9IA03_9ASTR</name>
<dbReference type="Proteomes" id="UP001056120">
    <property type="component" value="Linkage Group LG09"/>
</dbReference>
<proteinExistence type="predicted"/>